<organism evidence="2 3">
    <name type="scientific">Claveliimonas monacensis</name>
    <dbReference type="NCBI Taxonomy" id="2779351"/>
    <lineage>
        <taxon>Bacteria</taxon>
        <taxon>Bacillati</taxon>
        <taxon>Bacillota</taxon>
        <taxon>Clostridia</taxon>
        <taxon>Lachnospirales</taxon>
        <taxon>Lachnospiraceae</taxon>
        <taxon>Claveliimonas</taxon>
    </lineage>
</organism>
<feature type="compositionally biased region" description="Basic residues" evidence="1">
    <location>
        <begin position="439"/>
        <end position="452"/>
    </location>
</feature>
<accession>A0ABR9RM16</accession>
<feature type="region of interest" description="Disordered" evidence="1">
    <location>
        <begin position="136"/>
        <end position="573"/>
    </location>
</feature>
<feature type="compositionally biased region" description="Basic and acidic residues" evidence="1">
    <location>
        <begin position="166"/>
        <end position="176"/>
    </location>
</feature>
<reference evidence="2 3" key="1">
    <citation type="submission" date="2020-10" db="EMBL/GenBank/DDBJ databases">
        <title>ChiBAC.</title>
        <authorList>
            <person name="Zenner C."/>
            <person name="Hitch T.C.A."/>
            <person name="Clavel T."/>
        </authorList>
    </citation>
    <scope>NUCLEOTIDE SEQUENCE [LARGE SCALE GENOMIC DNA]</scope>
    <source>
        <strain evidence="2 3">DSM 108991</strain>
    </source>
</reference>
<feature type="compositionally biased region" description="Basic and acidic residues" evidence="1">
    <location>
        <begin position="394"/>
        <end position="424"/>
    </location>
</feature>
<feature type="compositionally biased region" description="Basic and acidic residues" evidence="1">
    <location>
        <begin position="300"/>
        <end position="313"/>
    </location>
</feature>
<dbReference type="EMBL" id="JADCKL010000012">
    <property type="protein sequence ID" value="MBE5064009.1"/>
    <property type="molecule type" value="Genomic_DNA"/>
</dbReference>
<feature type="compositionally biased region" description="Acidic residues" evidence="1">
    <location>
        <begin position="562"/>
        <end position="573"/>
    </location>
</feature>
<protein>
    <submittedName>
        <fullName evidence="2">ERF family protein</fullName>
    </submittedName>
</protein>
<feature type="compositionally biased region" description="Polar residues" evidence="1">
    <location>
        <begin position="207"/>
        <end position="216"/>
    </location>
</feature>
<proteinExistence type="predicted"/>
<dbReference type="RefSeq" id="WP_226395413.1">
    <property type="nucleotide sequence ID" value="NZ_JADCKL010000012.1"/>
</dbReference>
<feature type="compositionally biased region" description="Acidic residues" evidence="1">
    <location>
        <begin position="534"/>
        <end position="545"/>
    </location>
</feature>
<feature type="compositionally biased region" description="Basic and acidic residues" evidence="1">
    <location>
        <begin position="485"/>
        <end position="520"/>
    </location>
</feature>
<dbReference type="Proteomes" id="UP000758652">
    <property type="component" value="Unassembled WGS sequence"/>
</dbReference>
<evidence type="ECO:0000256" key="1">
    <source>
        <dbReference type="SAM" id="MobiDB-lite"/>
    </source>
</evidence>
<dbReference type="InterPro" id="IPR007499">
    <property type="entry name" value="ERF_bacteria_virus"/>
</dbReference>
<evidence type="ECO:0000313" key="2">
    <source>
        <dbReference type="EMBL" id="MBE5064009.1"/>
    </source>
</evidence>
<evidence type="ECO:0000313" key="3">
    <source>
        <dbReference type="Proteomes" id="UP000758652"/>
    </source>
</evidence>
<feature type="compositionally biased region" description="Polar residues" evidence="1">
    <location>
        <begin position="153"/>
        <end position="162"/>
    </location>
</feature>
<feature type="compositionally biased region" description="Basic and acidic residues" evidence="1">
    <location>
        <begin position="253"/>
        <end position="263"/>
    </location>
</feature>
<keyword evidence="3" id="KW-1185">Reference proteome</keyword>
<feature type="compositionally biased region" description="Polar residues" evidence="1">
    <location>
        <begin position="329"/>
        <end position="338"/>
    </location>
</feature>
<feature type="compositionally biased region" description="Basic and acidic residues" evidence="1">
    <location>
        <begin position="343"/>
        <end position="382"/>
    </location>
</feature>
<gene>
    <name evidence="2" type="ORF">INF30_12165</name>
</gene>
<comment type="caution">
    <text evidence="2">The sequence shown here is derived from an EMBL/GenBank/DDBJ whole genome shotgun (WGS) entry which is preliminary data.</text>
</comment>
<dbReference type="Pfam" id="PF04404">
    <property type="entry name" value="ERF"/>
    <property type="match status" value="1"/>
</dbReference>
<name>A0ABR9RM16_9FIRM</name>
<feature type="compositionally biased region" description="Basic and acidic residues" evidence="1">
    <location>
        <begin position="189"/>
        <end position="206"/>
    </location>
</feature>
<sequence>MKKRHMLNLQQKLIKISKKLPKLIKKHYSDEVDYDFVKIDDIYEIINPAFAKYHICIQEMEEKDSKTEFKDGRWIYTSELYFCLVNADQPAEREPVHIHLIGDHEDSPAKAQGAAWTYGLKHFLLYKFQIKQVSEDPDMKGKPAGGASKQAEIPNQTGTGRTASGRRKDTDPKKAPSDVVGKSPLYGRLAEDAGERKNNVGDRTRNGDSSAKQMTSAAPDPAEIFGKTSGDATERGDKNSGTEQELAEYPASDGKEVAHHPNGDGESGGAKETAPYTSSGKGRVIPMPGAEKVVQGSFRSTDETSCPERKVPDEPSGSSVNPKKDETPVAQNEPQETGSVPERVPDLPEQKAEESDLREEELPAEKKAGEQVETVSGEKKDASSGGDGTVTVNEDPKEPDDRKGKEPIKEDGEIAEPAKDKEDDRSEEQDAPDSDKVHGKERRKRKKGRHHKEGGGEDTAQMSLLDFAGSFRADEESTGSVLTESEAREEKEANAERSAPEFVESRGHEPENRIDGLKEAEEPEVPGVDRKDEAEADVPAEEENADTSGTGGSSKDENGFAEAEEVPFDEADEEDFFKALEEEIRDEEETPLTLEEALQTICPYALFAGKTFEEMLESDAGRKQLSWFATEYMGSDFRVRDAAKMVLENLEQKAA</sequence>